<dbReference type="InterPro" id="IPR038726">
    <property type="entry name" value="PDDEXK_AddAB-type"/>
</dbReference>
<keyword evidence="2" id="KW-0004">4Fe-4S</keyword>
<keyword evidence="21" id="KW-1185">Reference proteome</keyword>
<keyword evidence="8 20" id="KW-0347">Helicase</keyword>
<dbReference type="InterPro" id="IPR010614">
    <property type="entry name" value="RAD3-like_helicase_DEAD"/>
</dbReference>
<comment type="catalytic activity">
    <reaction evidence="18">
        <text>ATP + H2O = ADP + phosphate + H(+)</text>
        <dbReference type="Rhea" id="RHEA:13065"/>
        <dbReference type="ChEBI" id="CHEBI:15377"/>
        <dbReference type="ChEBI" id="CHEBI:15378"/>
        <dbReference type="ChEBI" id="CHEBI:30616"/>
        <dbReference type="ChEBI" id="CHEBI:43474"/>
        <dbReference type="ChEBI" id="CHEBI:456216"/>
        <dbReference type="EC" id="5.6.2.3"/>
    </reaction>
</comment>
<keyword evidence="3" id="KW-0540">Nuclease</keyword>
<organism evidence="20 21">
    <name type="scientific">Pontibacillus salipaludis</name>
    <dbReference type="NCBI Taxonomy" id="1697394"/>
    <lineage>
        <taxon>Bacteria</taxon>
        <taxon>Bacillati</taxon>
        <taxon>Bacillota</taxon>
        <taxon>Bacilli</taxon>
        <taxon>Bacillales</taxon>
        <taxon>Bacillaceae</taxon>
        <taxon>Pontibacillus</taxon>
    </lineage>
</organism>
<dbReference type="EMBL" id="BMIN01000011">
    <property type="protein sequence ID" value="GGD17172.1"/>
    <property type="molecule type" value="Genomic_DNA"/>
</dbReference>
<dbReference type="InterPro" id="IPR042493">
    <property type="entry name" value="XPD_DNA_FeS"/>
</dbReference>
<keyword evidence="7" id="KW-0378">Hydrolase</keyword>
<evidence type="ECO:0000256" key="8">
    <source>
        <dbReference type="ARBA" id="ARBA00022806"/>
    </source>
</evidence>
<dbReference type="Gene3D" id="1.10.30.20">
    <property type="entry name" value="Bacterial XPD DNA helicase, FeS cluster domain"/>
    <property type="match status" value="1"/>
</dbReference>
<evidence type="ECO:0000256" key="12">
    <source>
        <dbReference type="ARBA" id="ARBA00023014"/>
    </source>
</evidence>
<evidence type="ECO:0000256" key="17">
    <source>
        <dbReference type="ARBA" id="ARBA00044969"/>
    </source>
</evidence>
<keyword evidence="14" id="KW-0234">DNA repair</keyword>
<protein>
    <recommendedName>
        <fullName evidence="17">DNA 5'-3' helicase</fullName>
        <ecNumber evidence="17">5.6.2.3</ecNumber>
    </recommendedName>
</protein>
<dbReference type="Gene3D" id="1.10.275.40">
    <property type="match status" value="1"/>
</dbReference>
<gene>
    <name evidence="20" type="ORF">GCM10011389_26160</name>
</gene>
<dbReference type="Proteomes" id="UP000642571">
    <property type="component" value="Unassembled WGS sequence"/>
</dbReference>
<dbReference type="InterPro" id="IPR045028">
    <property type="entry name" value="DinG/Rad3-like"/>
</dbReference>
<evidence type="ECO:0000256" key="13">
    <source>
        <dbReference type="ARBA" id="ARBA00023125"/>
    </source>
</evidence>
<evidence type="ECO:0000256" key="5">
    <source>
        <dbReference type="ARBA" id="ARBA00022741"/>
    </source>
</evidence>
<dbReference type="GO" id="GO:0004386">
    <property type="term" value="F:helicase activity"/>
    <property type="evidence" value="ECO:0007669"/>
    <property type="project" value="UniProtKB-KW"/>
</dbReference>
<dbReference type="EC" id="5.6.2.3" evidence="17"/>
<name>A0ABQ1Q720_9BACI</name>
<keyword evidence="12" id="KW-0411">Iron-sulfur</keyword>
<dbReference type="SUPFAM" id="SSF52540">
    <property type="entry name" value="P-loop containing nucleoside triphosphate hydrolases"/>
    <property type="match status" value="2"/>
</dbReference>
<dbReference type="InterPro" id="IPR006554">
    <property type="entry name" value="Helicase-like_DEXD_c2"/>
</dbReference>
<dbReference type="SMART" id="SM00491">
    <property type="entry name" value="HELICc2"/>
    <property type="match status" value="1"/>
</dbReference>
<dbReference type="Pfam" id="PF00270">
    <property type="entry name" value="DEAD"/>
    <property type="match status" value="1"/>
</dbReference>
<keyword evidence="15" id="KW-0413">Isomerase</keyword>
<evidence type="ECO:0000256" key="9">
    <source>
        <dbReference type="ARBA" id="ARBA00022839"/>
    </source>
</evidence>
<dbReference type="SMART" id="SM00488">
    <property type="entry name" value="DEXDc2"/>
    <property type="match status" value="1"/>
</dbReference>
<dbReference type="Pfam" id="PF13307">
    <property type="entry name" value="Helicase_C_2"/>
    <property type="match status" value="1"/>
</dbReference>
<evidence type="ECO:0000256" key="14">
    <source>
        <dbReference type="ARBA" id="ARBA00023204"/>
    </source>
</evidence>
<keyword evidence="5" id="KW-0547">Nucleotide-binding</keyword>
<dbReference type="InterPro" id="IPR014001">
    <property type="entry name" value="Helicase_ATP-bd"/>
</dbReference>
<dbReference type="SMART" id="SM00487">
    <property type="entry name" value="DEXDc"/>
    <property type="match status" value="1"/>
</dbReference>
<feature type="domain" description="Helicase ATP-binding" evidence="19">
    <location>
        <begin position="180"/>
        <end position="436"/>
    </location>
</feature>
<evidence type="ECO:0000256" key="15">
    <source>
        <dbReference type="ARBA" id="ARBA00023235"/>
    </source>
</evidence>
<dbReference type="PANTHER" id="PTHR11472">
    <property type="entry name" value="DNA REPAIR DEAD HELICASE RAD3/XP-D SUBFAMILY MEMBER"/>
    <property type="match status" value="1"/>
</dbReference>
<evidence type="ECO:0000313" key="21">
    <source>
        <dbReference type="Proteomes" id="UP000642571"/>
    </source>
</evidence>
<evidence type="ECO:0000256" key="10">
    <source>
        <dbReference type="ARBA" id="ARBA00022840"/>
    </source>
</evidence>
<evidence type="ECO:0000256" key="16">
    <source>
        <dbReference type="ARBA" id="ARBA00038058"/>
    </source>
</evidence>
<dbReference type="PROSITE" id="PS51193">
    <property type="entry name" value="HELICASE_ATP_BIND_2"/>
    <property type="match status" value="1"/>
</dbReference>
<dbReference type="Pfam" id="PF12705">
    <property type="entry name" value="PDDEXK_1"/>
    <property type="match status" value="1"/>
</dbReference>
<evidence type="ECO:0000313" key="20">
    <source>
        <dbReference type="EMBL" id="GGD17172.1"/>
    </source>
</evidence>
<keyword evidence="10" id="KW-0067">ATP-binding</keyword>
<dbReference type="InterPro" id="IPR011545">
    <property type="entry name" value="DEAD/DEAH_box_helicase_dom"/>
</dbReference>
<evidence type="ECO:0000256" key="3">
    <source>
        <dbReference type="ARBA" id="ARBA00022722"/>
    </source>
</evidence>
<keyword evidence="4" id="KW-0479">Metal-binding</keyword>
<dbReference type="InterPro" id="IPR027417">
    <property type="entry name" value="P-loop_NTPase"/>
</dbReference>
<comment type="cofactor">
    <cofactor evidence="1">
        <name>[4Fe-4S] cluster</name>
        <dbReference type="ChEBI" id="CHEBI:49883"/>
    </cofactor>
</comment>
<comment type="similarity">
    <text evidence="16">Belongs to the helicase family. DinG subfamily.</text>
</comment>
<dbReference type="InterPro" id="IPR014013">
    <property type="entry name" value="Helic_SF1/SF2_ATP-bd_DinG/Rad3"/>
</dbReference>
<accession>A0ABQ1Q720</accession>
<keyword evidence="13" id="KW-0238">DNA-binding</keyword>
<dbReference type="Gene3D" id="3.40.50.300">
    <property type="entry name" value="P-loop containing nucleotide triphosphate hydrolases"/>
    <property type="match status" value="2"/>
</dbReference>
<evidence type="ECO:0000256" key="4">
    <source>
        <dbReference type="ARBA" id="ARBA00022723"/>
    </source>
</evidence>
<evidence type="ECO:0000256" key="11">
    <source>
        <dbReference type="ARBA" id="ARBA00023004"/>
    </source>
</evidence>
<evidence type="ECO:0000256" key="18">
    <source>
        <dbReference type="ARBA" id="ARBA00048954"/>
    </source>
</evidence>
<evidence type="ECO:0000256" key="2">
    <source>
        <dbReference type="ARBA" id="ARBA00022485"/>
    </source>
</evidence>
<comment type="caution">
    <text evidence="20">The sequence shown here is derived from an EMBL/GenBank/DDBJ whole genome shotgun (WGS) entry which is preliminary data.</text>
</comment>
<dbReference type="PANTHER" id="PTHR11472:SF34">
    <property type="entry name" value="REGULATOR OF TELOMERE ELONGATION HELICASE 1"/>
    <property type="match status" value="1"/>
</dbReference>
<keyword evidence="11" id="KW-0408">Iron</keyword>
<dbReference type="Pfam" id="PF06733">
    <property type="entry name" value="DEAD_2"/>
    <property type="match status" value="1"/>
</dbReference>
<sequence>MKELRTSIRSLVEYVYRSGSLDRRFKTTTALTEGTRAHQMVQSEYSEHDQKEVHLAYTHIAESIHIHIEGRCDGLLQEEDKITIDEIKSTSSSIYDIEEDSHPVHWAQAKCYAYIYVNQQELDEIDVQLTYVHLPSSERKQFVKSFSSVELREWFHTMIEQYIPYAKLMTEHRHSRQESIQQLSFPYPTFRTGQRKFAGAVYKTITDHKTLFAHAPTGTGKTISTLFPTIKAIGEGKAEQFFYLTAKTITRQAAEEALSLMEEKGLHFHTVTVTAKDKMCFTNEGCQVDYCPFADGYYDRINEALLDLLSNETMIARDVIEHYARKHQVCPFEFSIDAAYHADAIICDYNYVFDPRVSFKRLWNETKKKTTLLVDEAHNLVDRSQSMYSALITKSSFLQLKREYKSKNPHLYEAVHRIDQSLLALKKSMDEDQYMTTMAEIPDGIVESIEHFIDLAELEIPYIEDSESLLIETYFMALSFVRISKLYDKSYVTYIRRYKSEVELKLFCVDPSSLLHKTTKGYGATVFFSATFAPFDYYKDMLGWTEGDYTFSIPSPFDRNNVDMYIQPTSTRFHDRVQSTDSIVGTVLELIREKPGNYLVFFPSYVYMEQVFEKIQELDHPASVLLQTPQMTEQDREQYLAEFREERKDSLIGFAVLGGIFSEGVDLRGDRLNGVLVVSVGLPRLNDEQDIMKRYFDERGKNGFDYAYMYPGMNKVLQAAGRLIRTETDSGTIVLIDDRFIQQRYKSLLPYHLQHFRIKRD</sequence>
<evidence type="ECO:0000256" key="7">
    <source>
        <dbReference type="ARBA" id="ARBA00022801"/>
    </source>
</evidence>
<keyword evidence="6" id="KW-0227">DNA damage</keyword>
<proteinExistence type="inferred from homology"/>
<reference evidence="21" key="1">
    <citation type="journal article" date="2019" name="Int. J. Syst. Evol. Microbiol.">
        <title>The Global Catalogue of Microorganisms (GCM) 10K type strain sequencing project: providing services to taxonomists for standard genome sequencing and annotation.</title>
        <authorList>
            <consortium name="The Broad Institute Genomics Platform"/>
            <consortium name="The Broad Institute Genome Sequencing Center for Infectious Disease"/>
            <person name="Wu L."/>
            <person name="Ma J."/>
        </authorList>
    </citation>
    <scope>NUCLEOTIDE SEQUENCE [LARGE SCALE GENOMIC DNA]</scope>
    <source>
        <strain evidence="21">CGMCC 1.15353</strain>
    </source>
</reference>
<dbReference type="InterPro" id="IPR006555">
    <property type="entry name" value="ATP-dep_Helicase_C"/>
</dbReference>
<evidence type="ECO:0000256" key="6">
    <source>
        <dbReference type="ARBA" id="ARBA00022763"/>
    </source>
</evidence>
<evidence type="ECO:0000256" key="1">
    <source>
        <dbReference type="ARBA" id="ARBA00001966"/>
    </source>
</evidence>
<evidence type="ECO:0000259" key="19">
    <source>
        <dbReference type="PROSITE" id="PS51193"/>
    </source>
</evidence>
<keyword evidence="9" id="KW-0269">Exonuclease</keyword>